<evidence type="ECO:0000313" key="1">
    <source>
        <dbReference type="EMBL" id="MBD7937847.1"/>
    </source>
</evidence>
<proteinExistence type="predicted"/>
<evidence type="ECO:0008006" key="3">
    <source>
        <dbReference type="Google" id="ProtNLM"/>
    </source>
</evidence>
<evidence type="ECO:0000313" key="2">
    <source>
        <dbReference type="Proteomes" id="UP000657931"/>
    </source>
</evidence>
<name>A0ABR8QQM2_9BACI</name>
<accession>A0ABR8QQM2</accession>
<sequence length="443" mass="51498">MRWMKIRVGVIGPKDSVKMIIDTGADYDELHFIPFVYESTEETEQIIIRNREWVDQWLFSGQAPYFYALSKKVITKKEASYIPLSGAGLLAVLVKIFLDSDQVQKRFSLDTIQEEEMDRGLDPLVRNRVLFQMNSYDGYMPAEEIIAFHKELYESNKVDIAITCLNKVYKELTKMNIPTYRIEQSELTVRRSLETIKEKGQASWYRKSQLVIIGVERIVASSESEERRRSFRLKHQELELKKVLLDVGEKMNGSVVQMDDGVHYIFTTRGELELFMRDQSMLTISEEIFVNSRLRVRIGVGFGLTVLEAEENVSMAFSHAREFKGPIVISVNEEKELTIIKNEREEISFHSRIYGNDWEKIFKDAGISSKVVAKIESLSLHYQKNMITSQDLSHWLKSTDRNARRILMEMEKIGLAEIIGEETGHRGRPRKIYQLDFKQLAKI</sequence>
<gene>
    <name evidence="1" type="ORF">H9655_12515</name>
</gene>
<protein>
    <recommendedName>
        <fullName evidence="3">Transcriptional regulator</fullName>
    </recommendedName>
</protein>
<dbReference type="EMBL" id="JACSQT010000005">
    <property type="protein sequence ID" value="MBD7937847.1"/>
    <property type="molecule type" value="Genomic_DNA"/>
</dbReference>
<keyword evidence="2" id="KW-1185">Reference proteome</keyword>
<organism evidence="1 2">
    <name type="scientific">Cytobacillus stercorigallinarum</name>
    <dbReference type="NCBI Taxonomy" id="2762240"/>
    <lineage>
        <taxon>Bacteria</taxon>
        <taxon>Bacillati</taxon>
        <taxon>Bacillota</taxon>
        <taxon>Bacilli</taxon>
        <taxon>Bacillales</taxon>
        <taxon>Bacillaceae</taxon>
        <taxon>Cytobacillus</taxon>
    </lineage>
</organism>
<reference evidence="1 2" key="1">
    <citation type="submission" date="2020-08" db="EMBL/GenBank/DDBJ databases">
        <title>A Genomic Blueprint of the Chicken Gut Microbiome.</title>
        <authorList>
            <person name="Gilroy R."/>
            <person name="Ravi A."/>
            <person name="Getino M."/>
            <person name="Pursley I."/>
            <person name="Horton D.L."/>
            <person name="Alikhan N.-F."/>
            <person name="Baker D."/>
            <person name="Gharbi K."/>
            <person name="Hall N."/>
            <person name="Watson M."/>
            <person name="Adriaenssens E.M."/>
            <person name="Foster-Nyarko E."/>
            <person name="Jarju S."/>
            <person name="Secka A."/>
            <person name="Antonio M."/>
            <person name="Oren A."/>
            <person name="Chaudhuri R."/>
            <person name="La Ragione R.M."/>
            <person name="Hildebrand F."/>
            <person name="Pallen M.J."/>
        </authorList>
    </citation>
    <scope>NUCLEOTIDE SEQUENCE [LARGE SCALE GENOMIC DNA]</scope>
    <source>
        <strain evidence="1 2">Sa5YUA1</strain>
    </source>
</reference>
<comment type="caution">
    <text evidence="1">The sequence shown here is derived from an EMBL/GenBank/DDBJ whole genome shotgun (WGS) entry which is preliminary data.</text>
</comment>
<dbReference type="Proteomes" id="UP000657931">
    <property type="component" value="Unassembled WGS sequence"/>
</dbReference>